<dbReference type="SUPFAM" id="SSF103473">
    <property type="entry name" value="MFS general substrate transporter"/>
    <property type="match status" value="1"/>
</dbReference>
<keyword evidence="2 5" id="KW-0812">Transmembrane</keyword>
<evidence type="ECO:0000313" key="7">
    <source>
        <dbReference type="Proteomes" id="UP001233999"/>
    </source>
</evidence>
<sequence length="96" mass="9884">KASLTPPSCIIGCFKSSYGTSICLLLITFSGCNSTAIIIILVSAVGFLGFYQGGSFISHVDLGKNFTGTLAGIYFSVINITGILSPSVTGNIINGK</sequence>
<dbReference type="GO" id="GO:0016020">
    <property type="term" value="C:membrane"/>
    <property type="evidence" value="ECO:0007669"/>
    <property type="project" value="UniProtKB-SubCell"/>
</dbReference>
<dbReference type="EMBL" id="JASPKZ010003868">
    <property type="protein sequence ID" value="KAJ9591415.1"/>
    <property type="molecule type" value="Genomic_DNA"/>
</dbReference>
<comment type="subcellular location">
    <subcellularLocation>
        <location evidence="1">Membrane</location>
        <topology evidence="1">Multi-pass membrane protein</topology>
    </subcellularLocation>
</comment>
<feature type="transmembrane region" description="Helical" evidence="5">
    <location>
        <begin position="71"/>
        <end position="93"/>
    </location>
</feature>
<gene>
    <name evidence="6" type="ORF">L9F63_002021</name>
</gene>
<dbReference type="GO" id="GO:0006820">
    <property type="term" value="P:monoatomic anion transport"/>
    <property type="evidence" value="ECO:0007669"/>
    <property type="project" value="TreeGrafter"/>
</dbReference>
<accession>A0AAD8EI31</accession>
<reference evidence="6" key="2">
    <citation type="submission" date="2023-05" db="EMBL/GenBank/DDBJ databases">
        <authorList>
            <person name="Fouks B."/>
        </authorList>
    </citation>
    <scope>NUCLEOTIDE SEQUENCE</scope>
    <source>
        <strain evidence="6">Stay&amp;Tobe</strain>
        <tissue evidence="6">Testes</tissue>
    </source>
</reference>
<dbReference type="PANTHER" id="PTHR11662">
    <property type="entry name" value="SOLUTE CARRIER FAMILY 17"/>
    <property type="match status" value="1"/>
</dbReference>
<name>A0AAD8EI31_DIPPU</name>
<evidence type="ECO:0000256" key="3">
    <source>
        <dbReference type="ARBA" id="ARBA00022989"/>
    </source>
</evidence>
<dbReference type="GO" id="GO:0022857">
    <property type="term" value="F:transmembrane transporter activity"/>
    <property type="evidence" value="ECO:0007669"/>
    <property type="project" value="TreeGrafter"/>
</dbReference>
<dbReference type="AlphaFoldDB" id="A0AAD8EI31"/>
<reference evidence="6" key="1">
    <citation type="journal article" date="2023" name="IScience">
        <title>Live-bearing cockroach genome reveals convergent evolutionary mechanisms linked to viviparity in insects and beyond.</title>
        <authorList>
            <person name="Fouks B."/>
            <person name="Harrison M.C."/>
            <person name="Mikhailova A.A."/>
            <person name="Marchal E."/>
            <person name="English S."/>
            <person name="Carruthers M."/>
            <person name="Jennings E.C."/>
            <person name="Chiamaka E.L."/>
            <person name="Frigard R.A."/>
            <person name="Pippel M."/>
            <person name="Attardo G.M."/>
            <person name="Benoit J.B."/>
            <person name="Bornberg-Bauer E."/>
            <person name="Tobe S.S."/>
        </authorList>
    </citation>
    <scope>NUCLEOTIDE SEQUENCE</scope>
    <source>
        <strain evidence="6">Stay&amp;Tobe</strain>
    </source>
</reference>
<feature type="transmembrane region" description="Helical" evidence="5">
    <location>
        <begin position="24"/>
        <end position="51"/>
    </location>
</feature>
<feature type="non-terminal residue" evidence="6">
    <location>
        <position position="1"/>
    </location>
</feature>
<organism evidence="6 7">
    <name type="scientific">Diploptera punctata</name>
    <name type="common">Pacific beetle cockroach</name>
    <dbReference type="NCBI Taxonomy" id="6984"/>
    <lineage>
        <taxon>Eukaryota</taxon>
        <taxon>Metazoa</taxon>
        <taxon>Ecdysozoa</taxon>
        <taxon>Arthropoda</taxon>
        <taxon>Hexapoda</taxon>
        <taxon>Insecta</taxon>
        <taxon>Pterygota</taxon>
        <taxon>Neoptera</taxon>
        <taxon>Polyneoptera</taxon>
        <taxon>Dictyoptera</taxon>
        <taxon>Blattodea</taxon>
        <taxon>Blaberoidea</taxon>
        <taxon>Blaberidae</taxon>
        <taxon>Diplopterinae</taxon>
        <taxon>Diploptera</taxon>
    </lineage>
</organism>
<protein>
    <submittedName>
        <fullName evidence="6">Uncharacterized protein</fullName>
    </submittedName>
</protein>
<dbReference type="PANTHER" id="PTHR11662:SF399">
    <property type="entry name" value="FI19708P1-RELATED"/>
    <property type="match status" value="1"/>
</dbReference>
<proteinExistence type="predicted"/>
<evidence type="ECO:0000256" key="1">
    <source>
        <dbReference type="ARBA" id="ARBA00004141"/>
    </source>
</evidence>
<keyword evidence="4 5" id="KW-0472">Membrane</keyword>
<evidence type="ECO:0000313" key="6">
    <source>
        <dbReference type="EMBL" id="KAJ9591415.1"/>
    </source>
</evidence>
<dbReference type="Proteomes" id="UP001233999">
    <property type="component" value="Unassembled WGS sequence"/>
</dbReference>
<comment type="caution">
    <text evidence="6">The sequence shown here is derived from an EMBL/GenBank/DDBJ whole genome shotgun (WGS) entry which is preliminary data.</text>
</comment>
<dbReference type="InterPro" id="IPR036259">
    <property type="entry name" value="MFS_trans_sf"/>
</dbReference>
<dbReference type="InterPro" id="IPR050382">
    <property type="entry name" value="MFS_Na/Anion_cotransporter"/>
</dbReference>
<evidence type="ECO:0000256" key="2">
    <source>
        <dbReference type="ARBA" id="ARBA00022692"/>
    </source>
</evidence>
<keyword evidence="7" id="KW-1185">Reference proteome</keyword>
<evidence type="ECO:0000256" key="4">
    <source>
        <dbReference type="ARBA" id="ARBA00023136"/>
    </source>
</evidence>
<evidence type="ECO:0000256" key="5">
    <source>
        <dbReference type="SAM" id="Phobius"/>
    </source>
</evidence>
<keyword evidence="3 5" id="KW-1133">Transmembrane helix</keyword>
<feature type="non-terminal residue" evidence="6">
    <location>
        <position position="96"/>
    </location>
</feature>